<keyword evidence="7 15" id="KW-0999">Mitochondrion inner membrane</keyword>
<keyword evidence="10 15" id="KW-0406">Ion transport</keyword>
<feature type="transmembrane region" description="Helical" evidence="15">
    <location>
        <begin position="248"/>
        <end position="267"/>
    </location>
</feature>
<feature type="transmembrane region" description="Helical" evidence="15">
    <location>
        <begin position="216"/>
        <end position="236"/>
    </location>
</feature>
<evidence type="ECO:0000256" key="4">
    <source>
        <dbReference type="ARBA" id="ARBA00022568"/>
    </source>
</evidence>
<keyword evidence="12 15" id="KW-0472">Membrane</keyword>
<accession>V4A6U2</accession>
<organism evidence="18 19">
    <name type="scientific">Lottia gigantea</name>
    <name type="common">Giant owl limpet</name>
    <dbReference type="NCBI Taxonomy" id="225164"/>
    <lineage>
        <taxon>Eukaryota</taxon>
        <taxon>Metazoa</taxon>
        <taxon>Spiralia</taxon>
        <taxon>Lophotrochozoa</taxon>
        <taxon>Mollusca</taxon>
        <taxon>Gastropoda</taxon>
        <taxon>Patellogastropoda</taxon>
        <taxon>Lottioidea</taxon>
        <taxon>Lottiidae</taxon>
        <taxon>Lottia</taxon>
    </lineage>
</organism>
<evidence type="ECO:0000256" key="1">
    <source>
        <dbReference type="ARBA" id="ARBA00004448"/>
    </source>
</evidence>
<dbReference type="GO" id="GO:1990246">
    <property type="term" value="C:uniplex complex"/>
    <property type="evidence" value="ECO:0007669"/>
    <property type="project" value="TreeGrafter"/>
</dbReference>
<dbReference type="GO" id="GO:0005262">
    <property type="term" value="F:calcium channel activity"/>
    <property type="evidence" value="ECO:0007669"/>
    <property type="project" value="UniProtKB-UniRule"/>
</dbReference>
<dbReference type="STRING" id="225164.V4A6U2"/>
<dbReference type="OrthoDB" id="278338at2759"/>
<dbReference type="RefSeq" id="XP_009060031.1">
    <property type="nucleotide sequence ID" value="XM_009061783.1"/>
</dbReference>
<dbReference type="GeneID" id="20244517"/>
<dbReference type="GO" id="GO:0051560">
    <property type="term" value="P:mitochondrial calcium ion homeostasis"/>
    <property type="evidence" value="ECO:0007669"/>
    <property type="project" value="UniProtKB-UniRule"/>
</dbReference>
<comment type="similarity">
    <text evidence="2 15">Belongs to the MCU (TC 1.A.77) family.</text>
</comment>
<dbReference type="HOGENOM" id="CLU_056554_0_0_1"/>
<evidence type="ECO:0000256" key="14">
    <source>
        <dbReference type="ARBA" id="ARBA00036634"/>
    </source>
</evidence>
<dbReference type="CTD" id="20244517"/>
<keyword evidence="13 15" id="KW-0407">Ion channel</keyword>
<evidence type="ECO:0000259" key="17">
    <source>
        <dbReference type="Pfam" id="PF04678"/>
    </source>
</evidence>
<comment type="domain">
    <text evidence="15">The selectivity filter, in which calcium ions are arranged in single file, is composed of two acidic rings separated by one helical turn along the central axis of the channel pore.</text>
</comment>
<keyword evidence="5 15" id="KW-0107">Calcium channel</keyword>
<keyword evidence="9 15" id="KW-1133">Transmembrane helix</keyword>
<evidence type="ECO:0000256" key="12">
    <source>
        <dbReference type="ARBA" id="ARBA00023136"/>
    </source>
</evidence>
<feature type="domain" description="Calcium uniporter protein C-terminal" evidence="17">
    <location>
        <begin position="100"/>
        <end position="302"/>
    </location>
</feature>
<evidence type="ECO:0000256" key="10">
    <source>
        <dbReference type="ARBA" id="ARBA00023065"/>
    </source>
</evidence>
<dbReference type="InterPro" id="IPR006769">
    <property type="entry name" value="MCU_C"/>
</dbReference>
<comment type="function">
    <text evidence="15">Mitochondrial inner membrane calcium uniporter that mediates calcium uptake into mitochondria. Mitochondrial calcium homeostasis plays key roles in cellular physiology and regulates cell bioenergetics, cytoplasmic calcium signals and activation of cell death pathways.</text>
</comment>
<dbReference type="EMBL" id="KB202619">
    <property type="protein sequence ID" value="ESO88981.1"/>
    <property type="molecule type" value="Genomic_DNA"/>
</dbReference>
<keyword evidence="6 15" id="KW-0812">Transmembrane</keyword>
<feature type="non-terminal residue" evidence="18">
    <location>
        <position position="1"/>
    </location>
</feature>
<keyword evidence="3 15" id="KW-0813">Transport</keyword>
<dbReference type="GO" id="GO:0015292">
    <property type="term" value="F:uniporter activity"/>
    <property type="evidence" value="ECO:0007669"/>
    <property type="project" value="UniProtKB-UniRule"/>
</dbReference>
<evidence type="ECO:0000256" key="5">
    <source>
        <dbReference type="ARBA" id="ARBA00022673"/>
    </source>
</evidence>
<dbReference type="PANTHER" id="PTHR13462">
    <property type="entry name" value="CALCIUM UNIPORTER PROTEIN, MITOCHONDRIAL"/>
    <property type="match status" value="1"/>
</dbReference>
<dbReference type="OMA" id="CRECNAN"/>
<keyword evidence="19" id="KW-1185">Reference proteome</keyword>
<evidence type="ECO:0000256" key="9">
    <source>
        <dbReference type="ARBA" id="ARBA00022989"/>
    </source>
</evidence>
<dbReference type="GO" id="GO:0036444">
    <property type="term" value="P:calcium import into the mitochondrion"/>
    <property type="evidence" value="ECO:0007669"/>
    <property type="project" value="TreeGrafter"/>
</dbReference>
<evidence type="ECO:0000256" key="15">
    <source>
        <dbReference type="RuleBase" id="RU367035"/>
    </source>
</evidence>
<keyword evidence="8 15" id="KW-0106">Calcium</keyword>
<evidence type="ECO:0000256" key="11">
    <source>
        <dbReference type="ARBA" id="ARBA00023128"/>
    </source>
</evidence>
<gene>
    <name evidence="18" type="ORF">LOTGIDRAFT_182866</name>
</gene>
<evidence type="ECO:0000256" key="8">
    <source>
        <dbReference type="ARBA" id="ARBA00022837"/>
    </source>
</evidence>
<keyword evidence="11 15" id="KW-0496">Mitochondrion</keyword>
<dbReference type="InterPro" id="IPR039055">
    <property type="entry name" value="MCU_fam"/>
</dbReference>
<evidence type="ECO:0000256" key="6">
    <source>
        <dbReference type="ARBA" id="ARBA00022692"/>
    </source>
</evidence>
<evidence type="ECO:0000313" key="18">
    <source>
        <dbReference type="EMBL" id="ESO88981.1"/>
    </source>
</evidence>
<dbReference type="Proteomes" id="UP000030746">
    <property type="component" value="Unassembled WGS sequence"/>
</dbReference>
<evidence type="ECO:0000256" key="16">
    <source>
        <dbReference type="SAM" id="Coils"/>
    </source>
</evidence>
<evidence type="ECO:0000256" key="3">
    <source>
        <dbReference type="ARBA" id="ARBA00022448"/>
    </source>
</evidence>
<proteinExistence type="inferred from homology"/>
<dbReference type="AlphaFoldDB" id="V4A6U2"/>
<protein>
    <recommendedName>
        <fullName evidence="15">Calcium uniporter protein</fullName>
    </recommendedName>
</protein>
<comment type="catalytic activity">
    <reaction evidence="14">
        <text>Ca(2+)(in) = Ca(2+)(out)</text>
        <dbReference type="Rhea" id="RHEA:29671"/>
        <dbReference type="ChEBI" id="CHEBI:29108"/>
    </reaction>
</comment>
<evidence type="ECO:0000256" key="7">
    <source>
        <dbReference type="ARBA" id="ARBA00022792"/>
    </source>
</evidence>
<sequence length="332" mass="38545">MASATVGLLLRRQIFGNQFLGKKLYEPFNQLKATVIRLNKFPSNHSYSTQVQQFKDVTVSLRNGLPVVSVPLPSRQEKCEFTLKPITHTVGDFLNFIQQEDGGIDRSAIYTSDGNRIGKSTTVDILMKNNFTLSINDKKYQVNPPELFKNKQKDVELIADVKTLVTQLYSALDIEQYQLQKDKKLVAKLEDLKQQLEPLEKKKGELVQQSNKYTNFVAWIGCGAITITGAFLARLTWWDYSWDIMEPITHFVTYGATIAMFFYFVLCKHEYHYVEVKDRQFLLKFYKEAQKKNFDIKKYNDLKDNIALIESDIQRLRDPLQLHLPVQKLKKI</sequence>
<feature type="coiled-coil region" evidence="16">
    <location>
        <begin position="182"/>
        <end position="209"/>
    </location>
</feature>
<comment type="subcellular location">
    <subcellularLocation>
        <location evidence="1 15">Mitochondrion inner membrane</location>
        <topology evidence="1 15">Multi-pass membrane protein</topology>
    </subcellularLocation>
</comment>
<evidence type="ECO:0000256" key="2">
    <source>
        <dbReference type="ARBA" id="ARBA00005653"/>
    </source>
</evidence>
<keyword evidence="16" id="KW-0175">Coiled coil</keyword>
<dbReference type="PANTHER" id="PTHR13462:SF10">
    <property type="entry name" value="CALCIUM UNIPORTER PROTEIN, MITOCHONDRIAL"/>
    <property type="match status" value="1"/>
</dbReference>
<dbReference type="KEGG" id="lgi:LOTGIDRAFT_182866"/>
<evidence type="ECO:0000313" key="19">
    <source>
        <dbReference type="Proteomes" id="UP000030746"/>
    </source>
</evidence>
<name>V4A6U2_LOTGI</name>
<dbReference type="Pfam" id="PF04678">
    <property type="entry name" value="MCU"/>
    <property type="match status" value="1"/>
</dbReference>
<keyword evidence="4 15" id="KW-0109">Calcium transport</keyword>
<reference evidence="18 19" key="1">
    <citation type="journal article" date="2013" name="Nature">
        <title>Insights into bilaterian evolution from three spiralian genomes.</title>
        <authorList>
            <person name="Simakov O."/>
            <person name="Marletaz F."/>
            <person name="Cho S.J."/>
            <person name="Edsinger-Gonzales E."/>
            <person name="Havlak P."/>
            <person name="Hellsten U."/>
            <person name="Kuo D.H."/>
            <person name="Larsson T."/>
            <person name="Lv J."/>
            <person name="Arendt D."/>
            <person name="Savage R."/>
            <person name="Osoegawa K."/>
            <person name="de Jong P."/>
            <person name="Grimwood J."/>
            <person name="Chapman J.A."/>
            <person name="Shapiro H."/>
            <person name="Aerts A."/>
            <person name="Otillar R.P."/>
            <person name="Terry A.Y."/>
            <person name="Boore J.L."/>
            <person name="Grigoriev I.V."/>
            <person name="Lindberg D.R."/>
            <person name="Seaver E.C."/>
            <person name="Weisblat D.A."/>
            <person name="Putnam N.H."/>
            <person name="Rokhsar D.S."/>
        </authorList>
    </citation>
    <scope>NUCLEOTIDE SEQUENCE [LARGE SCALE GENOMIC DNA]</scope>
</reference>
<evidence type="ECO:0000256" key="13">
    <source>
        <dbReference type="ARBA" id="ARBA00023303"/>
    </source>
</evidence>